<dbReference type="Pfam" id="PF05691">
    <property type="entry name" value="Raffinose_syn"/>
    <property type="match status" value="1"/>
</dbReference>
<evidence type="ECO:0000313" key="2">
    <source>
        <dbReference type="EnsemblPlants" id="OPUNC08G09180.1"/>
    </source>
</evidence>
<dbReference type="STRING" id="4537.A0A0E0LTJ8"/>
<sequence>MGCVIHGVLPFQAVVDGAEDGGEGADVPHEMQFLLVESKAIDGSGGNTFVVFLPLVEGTIWASLQGSGAGDDELQFCIERMTRSR</sequence>
<dbReference type="OMA" id="FCIERMT"/>
<keyword evidence="3" id="KW-1185">Reference proteome</keyword>
<dbReference type="HOGENOM" id="CLU_2516582_0_0_1"/>
<dbReference type="AlphaFoldDB" id="A0A0E0LTJ8"/>
<dbReference type="EnsemblPlants" id="OPUNC08G09180.1">
    <property type="protein sequence ID" value="OPUNC08G09180.1"/>
    <property type="gene ID" value="OPUNC08G09180"/>
</dbReference>
<organism evidence="2">
    <name type="scientific">Oryza punctata</name>
    <name type="common">Red rice</name>
    <dbReference type="NCBI Taxonomy" id="4537"/>
    <lineage>
        <taxon>Eukaryota</taxon>
        <taxon>Viridiplantae</taxon>
        <taxon>Streptophyta</taxon>
        <taxon>Embryophyta</taxon>
        <taxon>Tracheophyta</taxon>
        <taxon>Spermatophyta</taxon>
        <taxon>Magnoliopsida</taxon>
        <taxon>Liliopsida</taxon>
        <taxon>Poales</taxon>
        <taxon>Poaceae</taxon>
        <taxon>BOP clade</taxon>
        <taxon>Oryzoideae</taxon>
        <taxon>Oryzeae</taxon>
        <taxon>Oryzinae</taxon>
        <taxon>Oryza</taxon>
    </lineage>
</organism>
<reference evidence="2" key="1">
    <citation type="submission" date="2015-04" db="UniProtKB">
        <authorList>
            <consortium name="EnsemblPlants"/>
        </authorList>
    </citation>
    <scope>IDENTIFICATION</scope>
</reference>
<proteinExistence type="predicted"/>
<dbReference type="InterPro" id="IPR008811">
    <property type="entry name" value="Glycosyl_hydrolases_36"/>
</dbReference>
<accession>A0A0E0LTJ8</accession>
<keyword evidence="1" id="KW-0119">Carbohydrate metabolism</keyword>
<protein>
    <submittedName>
        <fullName evidence="2">Uncharacterized protein</fullName>
    </submittedName>
</protein>
<name>A0A0E0LTJ8_ORYPU</name>
<evidence type="ECO:0000313" key="3">
    <source>
        <dbReference type="Proteomes" id="UP000026962"/>
    </source>
</evidence>
<evidence type="ECO:0000256" key="1">
    <source>
        <dbReference type="ARBA" id="ARBA00023277"/>
    </source>
</evidence>
<reference evidence="2" key="2">
    <citation type="submission" date="2018-05" db="EMBL/GenBank/DDBJ databases">
        <title>OpunRS2 (Oryza punctata Reference Sequence Version 2).</title>
        <authorList>
            <person name="Zhang J."/>
            <person name="Kudrna D."/>
            <person name="Lee S."/>
            <person name="Talag J."/>
            <person name="Welchert J."/>
            <person name="Wing R.A."/>
        </authorList>
    </citation>
    <scope>NUCLEOTIDE SEQUENCE [LARGE SCALE GENOMIC DNA]</scope>
</reference>
<dbReference type="Gramene" id="OPUNC08G09180.1">
    <property type="protein sequence ID" value="OPUNC08G09180.1"/>
    <property type="gene ID" value="OPUNC08G09180"/>
</dbReference>
<dbReference type="Proteomes" id="UP000026962">
    <property type="component" value="Chromosome 8"/>
</dbReference>